<name>A0A542CSL5_AMYCI</name>
<comment type="caution">
    <text evidence="1">The sequence shown here is derived from an EMBL/GenBank/DDBJ whole genome shotgun (WGS) entry which is preliminary data.</text>
</comment>
<keyword evidence="2" id="KW-1185">Reference proteome</keyword>
<reference evidence="1 2" key="1">
    <citation type="submission" date="2019-06" db="EMBL/GenBank/DDBJ databases">
        <title>Sequencing the genomes of 1000 actinobacteria strains.</title>
        <authorList>
            <person name="Klenk H.-P."/>
        </authorList>
    </citation>
    <scope>NUCLEOTIDE SEQUENCE [LARGE SCALE GENOMIC DNA]</scope>
    <source>
        <strain evidence="1 2">DSM 45679</strain>
    </source>
</reference>
<evidence type="ECO:0000313" key="1">
    <source>
        <dbReference type="EMBL" id="TQI93813.1"/>
    </source>
</evidence>
<gene>
    <name evidence="1" type="ORF">FB471_5958</name>
</gene>
<dbReference type="Proteomes" id="UP000320876">
    <property type="component" value="Unassembled WGS sequence"/>
</dbReference>
<accession>A0A542CSL5</accession>
<dbReference type="EMBL" id="VFML01000002">
    <property type="protein sequence ID" value="TQI93813.1"/>
    <property type="molecule type" value="Genomic_DNA"/>
</dbReference>
<sequence length="82" mass="8566">MPAYPRELNHRARAMLRAVAARRALMSCSCEPDLFVDGVACCDQLTAHELARHGLIRPASPGNAGARVPAELTAAGEAALAG</sequence>
<organism evidence="1 2">
    <name type="scientific">Amycolatopsis cihanbeyliensis</name>
    <dbReference type="NCBI Taxonomy" id="1128664"/>
    <lineage>
        <taxon>Bacteria</taxon>
        <taxon>Bacillati</taxon>
        <taxon>Actinomycetota</taxon>
        <taxon>Actinomycetes</taxon>
        <taxon>Pseudonocardiales</taxon>
        <taxon>Pseudonocardiaceae</taxon>
        <taxon>Amycolatopsis</taxon>
    </lineage>
</organism>
<proteinExistence type="predicted"/>
<dbReference type="AlphaFoldDB" id="A0A542CSL5"/>
<evidence type="ECO:0000313" key="2">
    <source>
        <dbReference type="Proteomes" id="UP000320876"/>
    </source>
</evidence>
<protein>
    <submittedName>
        <fullName evidence="1">Uncharacterized protein</fullName>
    </submittedName>
</protein>